<comment type="caution">
    <text evidence="2">The sequence shown here is derived from an EMBL/GenBank/DDBJ whole genome shotgun (WGS) entry which is preliminary data.</text>
</comment>
<dbReference type="AlphaFoldDB" id="A0AAW0GI99"/>
<feature type="compositionally biased region" description="Polar residues" evidence="1">
    <location>
        <begin position="373"/>
        <end position="383"/>
    </location>
</feature>
<dbReference type="PANTHER" id="PTHR28027:SF2">
    <property type="entry name" value="TRANSCRIPTIONAL REGULATOR MIT1"/>
    <property type="match status" value="1"/>
</dbReference>
<feature type="compositionally biased region" description="Low complexity" evidence="1">
    <location>
        <begin position="225"/>
        <end position="236"/>
    </location>
</feature>
<evidence type="ECO:0000256" key="1">
    <source>
        <dbReference type="SAM" id="MobiDB-lite"/>
    </source>
</evidence>
<sequence length="469" mass="51377">MNHHSTGGPIVPFFGYVETTGDALRLIQAARCGLIPRVTRRLNELERRAMIRSGAVFIFSVDESGIKRWTEGLQWSPSRIAGNFLVYREVTERAGGRGSVRSGHPDGLRVDTQGAIKPKGLTKKTITVKIQGSDHHLICYYTPEDVESGRLQRPTARSDIMTLEIPQELVQSTNFRYPPKIETSPDGKLTRICDSDEGAHLTDTSRSSSSPVDSGRMVPSGLVQSRGSPSSYAGSSMNTVEDLYSTAPVGSRRYDTTYAPGMPHSRSEPLPPLSTSIESQGMHSYYSPTSPNHMSPHRSHSDWDPSPYTMYDSPTDTSSPMSLSYSPEANHAYFHSNAMHNQGSWDQQGSMPSHIDGYSPLTTGHPLNAQDAGMSSSHSLAGQPSSSAPPMPSSLHLPTARRREHMRSRSGTSTWIMDHHGPAQAQYQAPSVNHSGESEYHQSVTQTSAFQMCSPRDAEARGHGSRGRR</sequence>
<feature type="compositionally biased region" description="Polar residues" evidence="1">
    <location>
        <begin position="425"/>
        <end position="451"/>
    </location>
</feature>
<name>A0AAW0GI99_9APHY</name>
<feature type="compositionally biased region" description="Basic residues" evidence="1">
    <location>
        <begin position="399"/>
        <end position="408"/>
    </location>
</feature>
<dbReference type="InterPro" id="IPR018608">
    <property type="entry name" value="Gti1/Pac2"/>
</dbReference>
<feature type="compositionally biased region" description="Polar residues" evidence="1">
    <location>
        <begin position="340"/>
        <end position="351"/>
    </location>
</feature>
<keyword evidence="3" id="KW-1185">Reference proteome</keyword>
<dbReference type="PANTHER" id="PTHR28027">
    <property type="entry name" value="TRANSCRIPTIONAL REGULATOR MIT1"/>
    <property type="match status" value="1"/>
</dbReference>
<evidence type="ECO:0000313" key="2">
    <source>
        <dbReference type="EMBL" id="KAK7690950.1"/>
    </source>
</evidence>
<evidence type="ECO:0000313" key="3">
    <source>
        <dbReference type="Proteomes" id="UP001385951"/>
    </source>
</evidence>
<reference evidence="2 3" key="1">
    <citation type="submission" date="2022-09" db="EMBL/GenBank/DDBJ databases">
        <authorList>
            <person name="Palmer J.M."/>
        </authorList>
    </citation>
    <scope>NUCLEOTIDE SEQUENCE [LARGE SCALE GENOMIC DNA]</scope>
    <source>
        <strain evidence="2 3">DSM 7382</strain>
    </source>
</reference>
<feature type="compositionally biased region" description="Polar residues" evidence="1">
    <location>
        <begin position="273"/>
        <end position="293"/>
    </location>
</feature>
<dbReference type="Pfam" id="PF09729">
    <property type="entry name" value="Gti1_Pac2"/>
    <property type="match status" value="2"/>
</dbReference>
<feature type="compositionally biased region" description="Polar residues" evidence="1">
    <location>
        <begin position="312"/>
        <end position="324"/>
    </location>
</feature>
<dbReference type="Proteomes" id="UP001385951">
    <property type="component" value="Unassembled WGS sequence"/>
</dbReference>
<feature type="region of interest" description="Disordered" evidence="1">
    <location>
        <begin position="198"/>
        <end position="324"/>
    </location>
</feature>
<accession>A0AAW0GI99</accession>
<dbReference type="EMBL" id="JASBNA010000006">
    <property type="protein sequence ID" value="KAK7690950.1"/>
    <property type="molecule type" value="Genomic_DNA"/>
</dbReference>
<protein>
    <submittedName>
        <fullName evidence="2">Uncharacterized protein</fullName>
    </submittedName>
</protein>
<dbReference type="GO" id="GO:0003677">
    <property type="term" value="F:DNA binding"/>
    <property type="evidence" value="ECO:0007669"/>
    <property type="project" value="TreeGrafter"/>
</dbReference>
<gene>
    <name evidence="2" type="ORF">QCA50_006053</name>
</gene>
<feature type="region of interest" description="Disordered" evidence="1">
    <location>
        <begin position="340"/>
        <end position="469"/>
    </location>
</feature>
<proteinExistence type="predicted"/>
<organism evidence="2 3">
    <name type="scientific">Cerrena zonata</name>
    <dbReference type="NCBI Taxonomy" id="2478898"/>
    <lineage>
        <taxon>Eukaryota</taxon>
        <taxon>Fungi</taxon>
        <taxon>Dikarya</taxon>
        <taxon>Basidiomycota</taxon>
        <taxon>Agaricomycotina</taxon>
        <taxon>Agaricomycetes</taxon>
        <taxon>Polyporales</taxon>
        <taxon>Cerrenaceae</taxon>
        <taxon>Cerrena</taxon>
    </lineage>
</organism>